<feature type="compositionally biased region" description="Polar residues" evidence="1">
    <location>
        <begin position="90"/>
        <end position="99"/>
    </location>
</feature>
<accession>A0AA40KR14</accession>
<dbReference type="AlphaFoldDB" id="A0AA40KR14"/>
<dbReference type="EMBL" id="JAHYIQ010000008">
    <property type="protein sequence ID" value="KAK1129614.1"/>
    <property type="molecule type" value="Genomic_DNA"/>
</dbReference>
<evidence type="ECO:0000256" key="1">
    <source>
        <dbReference type="SAM" id="MobiDB-lite"/>
    </source>
</evidence>
<evidence type="ECO:0000313" key="2">
    <source>
        <dbReference type="EMBL" id="KAK1129614.1"/>
    </source>
</evidence>
<feature type="region of interest" description="Disordered" evidence="1">
    <location>
        <begin position="39"/>
        <end position="99"/>
    </location>
</feature>
<proteinExistence type="predicted"/>
<reference evidence="2" key="1">
    <citation type="submission" date="2021-10" db="EMBL/GenBank/DDBJ databases">
        <title>Melipona bicolor Genome sequencing and assembly.</title>
        <authorList>
            <person name="Araujo N.S."/>
            <person name="Arias M.C."/>
        </authorList>
    </citation>
    <scope>NUCLEOTIDE SEQUENCE</scope>
    <source>
        <strain evidence="2">USP_2M_L1-L4_2017</strain>
        <tissue evidence="2">Whole body</tissue>
    </source>
</reference>
<gene>
    <name evidence="2" type="ORF">K0M31_019329</name>
</gene>
<dbReference type="Proteomes" id="UP001177670">
    <property type="component" value="Unassembled WGS sequence"/>
</dbReference>
<name>A0AA40KR14_9HYME</name>
<keyword evidence="3" id="KW-1185">Reference proteome</keyword>
<organism evidence="2 3">
    <name type="scientific">Melipona bicolor</name>
    <dbReference type="NCBI Taxonomy" id="60889"/>
    <lineage>
        <taxon>Eukaryota</taxon>
        <taxon>Metazoa</taxon>
        <taxon>Ecdysozoa</taxon>
        <taxon>Arthropoda</taxon>
        <taxon>Hexapoda</taxon>
        <taxon>Insecta</taxon>
        <taxon>Pterygota</taxon>
        <taxon>Neoptera</taxon>
        <taxon>Endopterygota</taxon>
        <taxon>Hymenoptera</taxon>
        <taxon>Apocrita</taxon>
        <taxon>Aculeata</taxon>
        <taxon>Apoidea</taxon>
        <taxon>Anthophila</taxon>
        <taxon>Apidae</taxon>
        <taxon>Melipona</taxon>
    </lineage>
</organism>
<sequence>MLTGGSVIRVNDGVTLNEPFLRKERIKKIPDEEEEIFGETKNTLTDCPDSSDKTTNDETLNESFPRGEGGTEKIKLGNSKNPELGISNGIEKNSGTSGI</sequence>
<evidence type="ECO:0000313" key="3">
    <source>
        <dbReference type="Proteomes" id="UP001177670"/>
    </source>
</evidence>
<protein>
    <submittedName>
        <fullName evidence="2">Uncharacterized protein</fullName>
    </submittedName>
</protein>
<comment type="caution">
    <text evidence="2">The sequence shown here is derived from an EMBL/GenBank/DDBJ whole genome shotgun (WGS) entry which is preliminary data.</text>
</comment>